<dbReference type="InterPro" id="IPR047871">
    <property type="entry name" value="K_chnl_Slo-like"/>
</dbReference>
<keyword evidence="6" id="KW-0630">Potassium</keyword>
<comment type="subcellular location">
    <subcellularLocation>
        <location evidence="1">Membrane</location>
        <topology evidence="1">Multi-pass membrane protein</topology>
    </subcellularLocation>
</comment>
<proteinExistence type="predicted"/>
<evidence type="ECO:0000256" key="10">
    <source>
        <dbReference type="ARBA" id="ARBA00023303"/>
    </source>
</evidence>
<organism evidence="11 12">
    <name type="scientific">Ditylenchus dipsaci</name>
    <dbReference type="NCBI Taxonomy" id="166011"/>
    <lineage>
        <taxon>Eukaryota</taxon>
        <taxon>Metazoa</taxon>
        <taxon>Ecdysozoa</taxon>
        <taxon>Nematoda</taxon>
        <taxon>Chromadorea</taxon>
        <taxon>Rhabditida</taxon>
        <taxon>Tylenchina</taxon>
        <taxon>Tylenchomorpha</taxon>
        <taxon>Sphaerularioidea</taxon>
        <taxon>Anguinidae</taxon>
        <taxon>Anguininae</taxon>
        <taxon>Ditylenchus</taxon>
    </lineage>
</organism>
<dbReference type="AlphaFoldDB" id="A0A915D868"/>
<reference evidence="12" key="1">
    <citation type="submission" date="2022-11" db="UniProtKB">
        <authorList>
            <consortium name="WormBaseParasite"/>
        </authorList>
    </citation>
    <scope>IDENTIFICATION</scope>
</reference>
<evidence type="ECO:0000256" key="8">
    <source>
        <dbReference type="ARBA" id="ARBA00023065"/>
    </source>
</evidence>
<evidence type="ECO:0000256" key="7">
    <source>
        <dbReference type="ARBA" id="ARBA00022989"/>
    </source>
</evidence>
<keyword evidence="8" id="KW-0406">Ion transport</keyword>
<name>A0A915D868_9BILA</name>
<dbReference type="WBParaSite" id="jg17038">
    <property type="protein sequence ID" value="jg17038"/>
    <property type="gene ID" value="jg17038"/>
</dbReference>
<dbReference type="GO" id="GO:0015271">
    <property type="term" value="F:outward rectifier potassium channel activity"/>
    <property type="evidence" value="ECO:0007669"/>
    <property type="project" value="TreeGrafter"/>
</dbReference>
<dbReference type="PANTHER" id="PTHR10027:SF10">
    <property type="entry name" value="SLOWPOKE 2, ISOFORM D"/>
    <property type="match status" value="1"/>
</dbReference>
<evidence type="ECO:0000256" key="5">
    <source>
        <dbReference type="ARBA" id="ARBA00022826"/>
    </source>
</evidence>
<keyword evidence="4" id="KW-0812">Transmembrane</keyword>
<keyword evidence="10" id="KW-0407">Ion channel</keyword>
<evidence type="ECO:0000313" key="11">
    <source>
        <dbReference type="Proteomes" id="UP000887574"/>
    </source>
</evidence>
<accession>A0A915D868</accession>
<keyword evidence="3" id="KW-0633">Potassium transport</keyword>
<dbReference type="Proteomes" id="UP000887574">
    <property type="component" value="Unplaced"/>
</dbReference>
<keyword evidence="2" id="KW-0813">Transport</keyword>
<keyword evidence="5" id="KW-0631">Potassium channel</keyword>
<dbReference type="GO" id="GO:0005886">
    <property type="term" value="C:plasma membrane"/>
    <property type="evidence" value="ECO:0007669"/>
    <property type="project" value="TreeGrafter"/>
</dbReference>
<keyword evidence="9" id="KW-0472">Membrane</keyword>
<dbReference type="PANTHER" id="PTHR10027">
    <property type="entry name" value="CALCIUM-ACTIVATED POTASSIUM CHANNEL ALPHA CHAIN"/>
    <property type="match status" value="1"/>
</dbReference>
<sequence length="188" mass="20772">MLDRLLYQSFLKNYLVDFIKILLGMDQSPGSGYLSSLTITEEDLWIRNYGCLYQKLCAYAADVPIGIFRSEKMKKSTSQPTEFDSSNNEYISQLVLQRLQALGLSAANYIAKNLAGLSGSKEKTVSYVIINPSADLQLNAGDVVYILRAPSLLNEKAQLNVPNPKVGLRRSLKLTKQAGNLSSLASDK</sequence>
<evidence type="ECO:0000256" key="4">
    <source>
        <dbReference type="ARBA" id="ARBA00022692"/>
    </source>
</evidence>
<evidence type="ECO:0000256" key="1">
    <source>
        <dbReference type="ARBA" id="ARBA00004141"/>
    </source>
</evidence>
<evidence type="ECO:0000256" key="9">
    <source>
        <dbReference type="ARBA" id="ARBA00023136"/>
    </source>
</evidence>
<evidence type="ECO:0000256" key="3">
    <source>
        <dbReference type="ARBA" id="ARBA00022538"/>
    </source>
</evidence>
<evidence type="ECO:0000256" key="2">
    <source>
        <dbReference type="ARBA" id="ARBA00022448"/>
    </source>
</evidence>
<keyword evidence="7" id="KW-1133">Transmembrane helix</keyword>
<keyword evidence="11" id="KW-1185">Reference proteome</keyword>
<evidence type="ECO:0000256" key="6">
    <source>
        <dbReference type="ARBA" id="ARBA00022958"/>
    </source>
</evidence>
<evidence type="ECO:0000313" key="12">
    <source>
        <dbReference type="WBParaSite" id="jg17038"/>
    </source>
</evidence>
<protein>
    <submittedName>
        <fullName evidence="12">RCK C-terminal domain-containing protein</fullName>
    </submittedName>
</protein>
<dbReference type="GO" id="GO:0005228">
    <property type="term" value="F:intracellular sodium-activated potassium channel activity"/>
    <property type="evidence" value="ECO:0007669"/>
    <property type="project" value="TreeGrafter"/>
</dbReference>